<name>A8GPV1_RICAH</name>
<proteinExistence type="predicted"/>
<sequence>MSKQSNDMDTLAELERIKSRVTTLSKEIKSKPVKSMVTTATPHSTNDHQTSNQMHNDYEAQQTKLAGKGAKKFGCEIM</sequence>
<dbReference type="KEGG" id="rak:A1C_05965"/>
<dbReference type="RefSeq" id="WP_012150055.1">
    <property type="nucleotide sequence ID" value="NC_009881.1"/>
</dbReference>
<reference evidence="2" key="1">
    <citation type="submission" date="2007-09" db="EMBL/GenBank/DDBJ databases">
        <title>Complete Genome Sequence of Rickettsia akari.</title>
        <authorList>
            <person name="Madan A."/>
            <person name="Fahey J."/>
            <person name="Helton E."/>
            <person name="Ketteman M."/>
            <person name="Madan A."/>
            <person name="Rodrigues S."/>
            <person name="Sanchez A."/>
            <person name="Whiting M."/>
            <person name="Dasch G."/>
            <person name="Eremeeva M."/>
        </authorList>
    </citation>
    <scope>NUCLEOTIDE SEQUENCE</scope>
    <source>
        <strain evidence="2">Hartford</strain>
    </source>
</reference>
<feature type="compositionally biased region" description="Polar residues" evidence="1">
    <location>
        <begin position="36"/>
        <end position="52"/>
    </location>
</feature>
<dbReference type="HOGENOM" id="CLU_2556114_0_0_5"/>
<evidence type="ECO:0000313" key="2">
    <source>
        <dbReference type="EMBL" id="ABV75426.1"/>
    </source>
</evidence>
<dbReference type="EMBL" id="CP000847">
    <property type="protein sequence ID" value="ABV75426.1"/>
    <property type="molecule type" value="Genomic_DNA"/>
</dbReference>
<dbReference type="AlphaFoldDB" id="A8GPV1"/>
<dbReference type="Proteomes" id="UP000006830">
    <property type="component" value="Chromosome"/>
</dbReference>
<evidence type="ECO:0000313" key="3">
    <source>
        <dbReference type="Proteomes" id="UP000006830"/>
    </source>
</evidence>
<protein>
    <submittedName>
        <fullName evidence="2">Uncharacterized protein</fullName>
    </submittedName>
</protein>
<organism evidence="2 3">
    <name type="scientific">Rickettsia akari (strain Hartford)</name>
    <dbReference type="NCBI Taxonomy" id="293614"/>
    <lineage>
        <taxon>Bacteria</taxon>
        <taxon>Pseudomonadati</taxon>
        <taxon>Pseudomonadota</taxon>
        <taxon>Alphaproteobacteria</taxon>
        <taxon>Rickettsiales</taxon>
        <taxon>Rickettsiaceae</taxon>
        <taxon>Rickettsieae</taxon>
        <taxon>Rickettsia</taxon>
        <taxon>spotted fever group</taxon>
    </lineage>
</organism>
<gene>
    <name evidence="2" type="ordered locus">A1C_05965</name>
</gene>
<feature type="region of interest" description="Disordered" evidence="1">
    <location>
        <begin position="31"/>
        <end position="52"/>
    </location>
</feature>
<accession>A8GPV1</accession>
<evidence type="ECO:0000256" key="1">
    <source>
        <dbReference type="SAM" id="MobiDB-lite"/>
    </source>
</evidence>
<keyword evidence="3" id="KW-1185">Reference proteome</keyword>